<evidence type="ECO:0000313" key="2">
    <source>
        <dbReference type="Proteomes" id="UP000790709"/>
    </source>
</evidence>
<organism evidence="1 2">
    <name type="scientific">Leucogyrophana mollusca</name>
    <dbReference type="NCBI Taxonomy" id="85980"/>
    <lineage>
        <taxon>Eukaryota</taxon>
        <taxon>Fungi</taxon>
        <taxon>Dikarya</taxon>
        <taxon>Basidiomycota</taxon>
        <taxon>Agaricomycotina</taxon>
        <taxon>Agaricomycetes</taxon>
        <taxon>Agaricomycetidae</taxon>
        <taxon>Boletales</taxon>
        <taxon>Boletales incertae sedis</taxon>
        <taxon>Leucogyrophana</taxon>
    </lineage>
</organism>
<proteinExistence type="predicted"/>
<name>A0ACB8B2N5_9AGAM</name>
<reference evidence="1" key="1">
    <citation type="journal article" date="2021" name="New Phytol.">
        <title>Evolutionary innovations through gain and loss of genes in the ectomycorrhizal Boletales.</title>
        <authorList>
            <person name="Wu G."/>
            <person name="Miyauchi S."/>
            <person name="Morin E."/>
            <person name="Kuo A."/>
            <person name="Drula E."/>
            <person name="Varga T."/>
            <person name="Kohler A."/>
            <person name="Feng B."/>
            <person name="Cao Y."/>
            <person name="Lipzen A."/>
            <person name="Daum C."/>
            <person name="Hundley H."/>
            <person name="Pangilinan J."/>
            <person name="Johnson J."/>
            <person name="Barry K."/>
            <person name="LaButti K."/>
            <person name="Ng V."/>
            <person name="Ahrendt S."/>
            <person name="Min B."/>
            <person name="Choi I.G."/>
            <person name="Park H."/>
            <person name="Plett J.M."/>
            <person name="Magnuson J."/>
            <person name="Spatafora J.W."/>
            <person name="Nagy L.G."/>
            <person name="Henrissat B."/>
            <person name="Grigoriev I.V."/>
            <person name="Yang Z.L."/>
            <person name="Xu J."/>
            <person name="Martin F.M."/>
        </authorList>
    </citation>
    <scope>NUCLEOTIDE SEQUENCE</scope>
    <source>
        <strain evidence="1">KUC20120723A-06</strain>
    </source>
</reference>
<protein>
    <submittedName>
        <fullName evidence="1">Uncharacterized protein</fullName>
    </submittedName>
</protein>
<comment type="caution">
    <text evidence="1">The sequence shown here is derived from an EMBL/GenBank/DDBJ whole genome shotgun (WGS) entry which is preliminary data.</text>
</comment>
<accession>A0ACB8B2N5</accession>
<dbReference type="EMBL" id="MU266664">
    <property type="protein sequence ID" value="KAH7919398.1"/>
    <property type="molecule type" value="Genomic_DNA"/>
</dbReference>
<sequence length="174" mass="19186">MAEHAAPFLNAVASNFSNMIYDYINAQSTHKTLNDALPPTFLEEGRHYANTAQHAVFSNSIQNSIAQVGIHTLLPEIMWSLGKMTGKSNKLDYKPFISLFNVTNATLNDPDTFSIANYASVIAPEPPEDADGQAAVSMKFKDGTDDREFRQLTMFGNTSVPRRIREAVGSEQIS</sequence>
<gene>
    <name evidence="1" type="ORF">BV22DRAFT_1051075</name>
</gene>
<evidence type="ECO:0000313" key="1">
    <source>
        <dbReference type="EMBL" id="KAH7919398.1"/>
    </source>
</evidence>
<keyword evidence="2" id="KW-1185">Reference proteome</keyword>
<dbReference type="Proteomes" id="UP000790709">
    <property type="component" value="Unassembled WGS sequence"/>
</dbReference>